<dbReference type="GO" id="GO:0000725">
    <property type="term" value="P:recombinational repair"/>
    <property type="evidence" value="ECO:0007669"/>
    <property type="project" value="TreeGrafter"/>
</dbReference>
<dbReference type="PROSITE" id="PS51198">
    <property type="entry name" value="UVRD_HELICASE_ATP_BIND"/>
    <property type="match status" value="1"/>
</dbReference>
<comment type="catalytic activity">
    <reaction evidence="8">
        <text>Couples ATP hydrolysis with the unwinding of duplex DNA by translocating in the 3'-5' direction.</text>
        <dbReference type="EC" id="5.6.2.4"/>
    </reaction>
</comment>
<dbReference type="InterPro" id="IPR027417">
    <property type="entry name" value="P-loop_NTPase"/>
</dbReference>
<keyword evidence="3 12" id="KW-0378">Hydrolase</keyword>
<accession>A0A0G4KAR7</accession>
<evidence type="ECO:0000256" key="9">
    <source>
        <dbReference type="ARBA" id="ARBA00034808"/>
    </source>
</evidence>
<evidence type="ECO:0000259" key="14">
    <source>
        <dbReference type="PROSITE" id="PS51217"/>
    </source>
</evidence>
<dbReference type="InterPro" id="IPR014016">
    <property type="entry name" value="UvrD-like_ATP-bd"/>
</dbReference>
<feature type="binding site" evidence="12">
    <location>
        <begin position="26"/>
        <end position="33"/>
    </location>
    <ligand>
        <name>ATP</name>
        <dbReference type="ChEBI" id="CHEBI:30616"/>
    </ligand>
</feature>
<dbReference type="Gene3D" id="3.40.50.300">
    <property type="entry name" value="P-loop containing nucleotide triphosphate hydrolases"/>
    <property type="match status" value="2"/>
</dbReference>
<dbReference type="GO" id="GO:0016887">
    <property type="term" value="F:ATP hydrolysis activity"/>
    <property type="evidence" value="ECO:0007669"/>
    <property type="project" value="RHEA"/>
</dbReference>
<dbReference type="AlphaFoldDB" id="A0A0G4KAR7"/>
<evidence type="ECO:0000256" key="5">
    <source>
        <dbReference type="ARBA" id="ARBA00022840"/>
    </source>
</evidence>
<evidence type="ECO:0000256" key="12">
    <source>
        <dbReference type="PROSITE-ProRule" id="PRU00560"/>
    </source>
</evidence>
<dbReference type="Gene3D" id="1.10.486.10">
    <property type="entry name" value="PCRA, domain 4"/>
    <property type="match status" value="1"/>
</dbReference>
<dbReference type="PANTHER" id="PTHR11070:SF2">
    <property type="entry name" value="ATP-DEPENDENT DNA HELICASE SRS2"/>
    <property type="match status" value="1"/>
</dbReference>
<dbReference type="EC" id="5.6.2.4" evidence="9"/>
<name>A0A0G4KAR7_9SPIR</name>
<evidence type="ECO:0000256" key="11">
    <source>
        <dbReference type="ARBA" id="ARBA00048988"/>
    </source>
</evidence>
<evidence type="ECO:0000256" key="4">
    <source>
        <dbReference type="ARBA" id="ARBA00022806"/>
    </source>
</evidence>
<dbReference type="EMBL" id="CVLB01000003">
    <property type="protein sequence ID" value="CRF35437.1"/>
    <property type="molecule type" value="Genomic_DNA"/>
</dbReference>
<evidence type="ECO:0000256" key="10">
    <source>
        <dbReference type="ARBA" id="ARBA00034923"/>
    </source>
</evidence>
<evidence type="ECO:0000256" key="8">
    <source>
        <dbReference type="ARBA" id="ARBA00034617"/>
    </source>
</evidence>
<keyword evidence="2 12" id="KW-0547">Nucleotide-binding</keyword>
<evidence type="ECO:0000256" key="3">
    <source>
        <dbReference type="ARBA" id="ARBA00022801"/>
    </source>
</evidence>
<dbReference type="Pfam" id="PF00580">
    <property type="entry name" value="UvrD-helicase"/>
    <property type="match status" value="1"/>
</dbReference>
<dbReference type="SUPFAM" id="SSF52540">
    <property type="entry name" value="P-loop containing nucleoside triphosphate hydrolases"/>
    <property type="match status" value="1"/>
</dbReference>
<feature type="domain" description="UvrD-like helicase C-terminal" evidence="14">
    <location>
        <begin position="279"/>
        <end position="559"/>
    </location>
</feature>
<dbReference type="InterPro" id="IPR000212">
    <property type="entry name" value="DNA_helicase_UvrD/REP"/>
</dbReference>
<keyword evidence="7" id="KW-0413">Isomerase</keyword>
<dbReference type="PANTHER" id="PTHR11070">
    <property type="entry name" value="UVRD / RECB / PCRA DNA HELICASE FAMILY MEMBER"/>
    <property type="match status" value="1"/>
</dbReference>
<evidence type="ECO:0000256" key="1">
    <source>
        <dbReference type="ARBA" id="ARBA00009922"/>
    </source>
</evidence>
<dbReference type="Proteomes" id="UP000043763">
    <property type="component" value="Unassembled WGS sequence"/>
</dbReference>
<dbReference type="PROSITE" id="PS51217">
    <property type="entry name" value="UVRD_HELICASE_CTER"/>
    <property type="match status" value="1"/>
</dbReference>
<evidence type="ECO:0000256" key="6">
    <source>
        <dbReference type="ARBA" id="ARBA00023125"/>
    </source>
</evidence>
<dbReference type="InterPro" id="IPR013986">
    <property type="entry name" value="DExx_box_DNA_helicase_dom_sf"/>
</dbReference>
<organism evidence="15 16">
    <name type="scientific">Brachyspira suanatina</name>
    <dbReference type="NCBI Taxonomy" id="381802"/>
    <lineage>
        <taxon>Bacteria</taxon>
        <taxon>Pseudomonadati</taxon>
        <taxon>Spirochaetota</taxon>
        <taxon>Spirochaetia</taxon>
        <taxon>Brachyspirales</taxon>
        <taxon>Brachyspiraceae</taxon>
        <taxon>Brachyspira</taxon>
    </lineage>
</organism>
<dbReference type="InterPro" id="IPR014017">
    <property type="entry name" value="DNA_helicase_UvrD-like_C"/>
</dbReference>
<gene>
    <name evidence="15" type="primary">pcrA</name>
    <name evidence="15" type="ORF">BRSU_2653</name>
</gene>
<proteinExistence type="inferred from homology"/>
<dbReference type="GO" id="GO:0043138">
    <property type="term" value="F:3'-5' DNA helicase activity"/>
    <property type="evidence" value="ECO:0007669"/>
    <property type="project" value="UniProtKB-EC"/>
</dbReference>
<sequence>MDILENVSEVQREGILHTGSPLLLLAGAGSGKTLVITRKIAYLINELEVAPENIMAVTFTNKAAHEMKERVCSLLPDIKPSRLFIRTFHSACLRILKENAHFLGYKSNFLILDEGDKASVIKRIMKEEEVPKSIGQKLITRFISNVKNGMDDGIVFDRDIFENVYKKYTEYEFNENVMDFDDLILNTIKLFEQENKVLNYYRNRFKYILVDEFQDTNPQQYKLIKLLTQDADNDLTVVGDDDQSIYAFRGADVLNILDFEKDYPNTKIVRLEENYRCPKDIVEAALSVIKNNSNRHEKNVFSNKPNEFKIENWICYSDLEEARSVVNEIESLFDNGFEARDIVVLFRTNSQSRAYEKELRLHSINYKIVGGVGFFERIEIKDSISFLRLMTGFGDNFSVRRTINVPPRGIGEKSFSNFETFANSRKLTLYNAIDYIDESGLSKKAILNIKAYKNIIEEYAVKIKEDIINEEGIHIELLFFEFLKDIDYFSIFKGDGNERVITAEENIKELFRGFYDYKSMEPNATLITFLEENTLYRDLTTNDDKEDYVILMTIHNAKGLEFDVVFMTGMEQGVFPHYFSLEEENGIDEERRLCYVGITRARRKLYLTYSKKRRVSTGIMEQIPSSFLMEIPKKLMLIKEKANYYSGNYMDIDEDAFDY</sequence>
<dbReference type="GO" id="GO:0005524">
    <property type="term" value="F:ATP binding"/>
    <property type="evidence" value="ECO:0007669"/>
    <property type="project" value="UniProtKB-UniRule"/>
</dbReference>
<dbReference type="OrthoDB" id="9810135at2"/>
<dbReference type="Gene3D" id="1.10.10.160">
    <property type="match status" value="1"/>
</dbReference>
<dbReference type="Pfam" id="PF13361">
    <property type="entry name" value="UvrD_C"/>
    <property type="match status" value="1"/>
</dbReference>
<dbReference type="GO" id="GO:0003677">
    <property type="term" value="F:DNA binding"/>
    <property type="evidence" value="ECO:0007669"/>
    <property type="project" value="UniProtKB-KW"/>
</dbReference>
<keyword evidence="4 12" id="KW-0347">Helicase</keyword>
<keyword evidence="5 12" id="KW-0067">ATP-binding</keyword>
<reference evidence="16" key="1">
    <citation type="submission" date="2015-04" db="EMBL/GenBank/DDBJ databases">
        <authorList>
            <person name="Mushtaq Mamoona"/>
        </authorList>
    </citation>
    <scope>NUCLEOTIDE SEQUENCE [LARGE SCALE GENOMIC DNA]</scope>
    <source>
        <strain evidence="16">AN4859/03</strain>
    </source>
</reference>
<keyword evidence="16" id="KW-1185">Reference proteome</keyword>
<dbReference type="CDD" id="cd17932">
    <property type="entry name" value="DEXQc_UvrD"/>
    <property type="match status" value="1"/>
</dbReference>
<evidence type="ECO:0000256" key="7">
    <source>
        <dbReference type="ARBA" id="ARBA00023235"/>
    </source>
</evidence>
<feature type="domain" description="UvrD-like helicase ATP-binding" evidence="13">
    <location>
        <begin position="5"/>
        <end position="278"/>
    </location>
</feature>
<protein>
    <recommendedName>
        <fullName evidence="9">DNA 3'-5' helicase</fullName>
        <ecNumber evidence="9">5.6.2.4</ecNumber>
    </recommendedName>
    <alternativeName>
        <fullName evidence="10">DNA 3'-5' helicase II</fullName>
    </alternativeName>
</protein>
<keyword evidence="6" id="KW-0238">DNA-binding</keyword>
<evidence type="ECO:0000313" key="15">
    <source>
        <dbReference type="EMBL" id="CRF35437.1"/>
    </source>
</evidence>
<comment type="similarity">
    <text evidence="1">Belongs to the helicase family. UvrD subfamily.</text>
</comment>
<comment type="catalytic activity">
    <reaction evidence="11">
        <text>ATP + H2O = ADP + phosphate + H(+)</text>
        <dbReference type="Rhea" id="RHEA:13065"/>
        <dbReference type="ChEBI" id="CHEBI:15377"/>
        <dbReference type="ChEBI" id="CHEBI:15378"/>
        <dbReference type="ChEBI" id="CHEBI:30616"/>
        <dbReference type="ChEBI" id="CHEBI:43474"/>
        <dbReference type="ChEBI" id="CHEBI:456216"/>
        <dbReference type="EC" id="5.6.2.4"/>
    </reaction>
</comment>
<dbReference type="CDD" id="cd18807">
    <property type="entry name" value="SF1_C_UvrD"/>
    <property type="match status" value="1"/>
</dbReference>
<dbReference type="RefSeq" id="WP_048596026.1">
    <property type="nucleotide sequence ID" value="NZ_CVLB01000003.1"/>
</dbReference>
<evidence type="ECO:0000313" key="16">
    <source>
        <dbReference type="Proteomes" id="UP000043763"/>
    </source>
</evidence>
<evidence type="ECO:0000259" key="13">
    <source>
        <dbReference type="PROSITE" id="PS51198"/>
    </source>
</evidence>
<dbReference type="GO" id="GO:0005829">
    <property type="term" value="C:cytosol"/>
    <property type="evidence" value="ECO:0007669"/>
    <property type="project" value="TreeGrafter"/>
</dbReference>
<evidence type="ECO:0000256" key="2">
    <source>
        <dbReference type="ARBA" id="ARBA00022741"/>
    </source>
</evidence>